<proteinExistence type="predicted"/>
<comment type="caution">
    <text evidence="1">The sequence shown here is derived from an EMBL/GenBank/DDBJ whole genome shotgun (WGS) entry which is preliminary data.</text>
</comment>
<accession>A0A2T3JFR5</accession>
<protein>
    <submittedName>
        <fullName evidence="1">Uncharacterized protein</fullName>
    </submittedName>
</protein>
<reference evidence="1 2" key="1">
    <citation type="submission" date="2018-01" db="EMBL/GenBank/DDBJ databases">
        <title>Whole genome sequencing of Histamine producing bacteria.</title>
        <authorList>
            <person name="Butler K."/>
        </authorList>
    </citation>
    <scope>NUCLEOTIDE SEQUENCE [LARGE SCALE GENOMIC DNA]</scope>
    <source>
        <strain evidence="1 2">JCM 12947</strain>
    </source>
</reference>
<organism evidence="1 2">
    <name type="scientific">Photobacterium frigidiphilum</name>
    <dbReference type="NCBI Taxonomy" id="264736"/>
    <lineage>
        <taxon>Bacteria</taxon>
        <taxon>Pseudomonadati</taxon>
        <taxon>Pseudomonadota</taxon>
        <taxon>Gammaproteobacteria</taxon>
        <taxon>Vibrionales</taxon>
        <taxon>Vibrionaceae</taxon>
        <taxon>Photobacterium</taxon>
    </lineage>
</organism>
<gene>
    <name evidence="1" type="ORF">C9J12_14295</name>
</gene>
<dbReference type="OrthoDB" id="9871534at2"/>
<dbReference type="EMBL" id="PYMJ01000013">
    <property type="protein sequence ID" value="PSU47761.1"/>
    <property type="molecule type" value="Genomic_DNA"/>
</dbReference>
<dbReference type="Proteomes" id="UP000240987">
    <property type="component" value="Unassembled WGS sequence"/>
</dbReference>
<sequence length="91" mass="10575">MSVFCKALQKNTNTFEFIDGKDLPSQSLTVLEWNAVCHDRFVDEYMVFSIIACSCVCHRIFILVEDKKEMVNAHFYGRYAYLCGAVRYFAI</sequence>
<evidence type="ECO:0000313" key="2">
    <source>
        <dbReference type="Proteomes" id="UP000240987"/>
    </source>
</evidence>
<evidence type="ECO:0000313" key="1">
    <source>
        <dbReference type="EMBL" id="PSU47761.1"/>
    </source>
</evidence>
<name>A0A2T3JFR5_9GAMM</name>
<keyword evidence="2" id="KW-1185">Reference proteome</keyword>
<dbReference type="AlphaFoldDB" id="A0A2T3JFR5"/>